<feature type="transmembrane region" description="Helical" evidence="10">
    <location>
        <begin position="170"/>
        <end position="194"/>
    </location>
</feature>
<evidence type="ECO:0000256" key="8">
    <source>
        <dbReference type="ARBA" id="ARBA00023136"/>
    </source>
</evidence>
<evidence type="ECO:0000256" key="2">
    <source>
        <dbReference type="ARBA" id="ARBA00008417"/>
    </source>
</evidence>
<evidence type="ECO:0000256" key="3">
    <source>
        <dbReference type="ARBA" id="ARBA00022106"/>
    </source>
</evidence>
<dbReference type="InterPro" id="IPR048279">
    <property type="entry name" value="MdtK-like"/>
</dbReference>
<proteinExistence type="inferred from homology"/>
<protein>
    <recommendedName>
        <fullName evidence="3">Multidrug export protein MepA</fullName>
    </recommendedName>
</protein>
<keyword evidence="5" id="KW-1003">Cell membrane</keyword>
<comment type="subcellular location">
    <subcellularLocation>
        <location evidence="1">Cell membrane</location>
        <topology evidence="1">Multi-pass membrane protein</topology>
    </subcellularLocation>
</comment>
<feature type="transmembrane region" description="Helical" evidence="10">
    <location>
        <begin position="54"/>
        <end position="84"/>
    </location>
</feature>
<dbReference type="InterPro" id="IPR045070">
    <property type="entry name" value="MATE_MepA-like"/>
</dbReference>
<dbReference type="AlphaFoldDB" id="A0A4R3MLA8"/>
<dbReference type="NCBIfam" id="TIGR00797">
    <property type="entry name" value="matE"/>
    <property type="match status" value="1"/>
</dbReference>
<comment type="caution">
    <text evidence="11">The sequence shown here is derived from an EMBL/GenBank/DDBJ whole genome shotgun (WGS) entry which is preliminary data.</text>
</comment>
<organism evidence="11 12">
    <name type="scientific">Natranaerovirga pectinivora</name>
    <dbReference type="NCBI Taxonomy" id="682400"/>
    <lineage>
        <taxon>Bacteria</taxon>
        <taxon>Bacillati</taxon>
        <taxon>Bacillota</taxon>
        <taxon>Clostridia</taxon>
        <taxon>Lachnospirales</taxon>
        <taxon>Natranaerovirgaceae</taxon>
        <taxon>Natranaerovirga</taxon>
    </lineage>
</organism>
<feature type="transmembrane region" description="Helical" evidence="10">
    <location>
        <begin position="104"/>
        <end position="130"/>
    </location>
</feature>
<keyword evidence="7 10" id="KW-1133">Transmembrane helix</keyword>
<evidence type="ECO:0000256" key="5">
    <source>
        <dbReference type="ARBA" id="ARBA00022475"/>
    </source>
</evidence>
<dbReference type="InterPro" id="IPR051327">
    <property type="entry name" value="MATE_MepA_subfamily"/>
</dbReference>
<dbReference type="OrthoDB" id="9811110at2"/>
<feature type="transmembrane region" description="Helical" evidence="10">
    <location>
        <begin position="243"/>
        <end position="264"/>
    </location>
</feature>
<dbReference type="PANTHER" id="PTHR43823">
    <property type="entry name" value="SPORULATION PROTEIN YKVU"/>
    <property type="match status" value="1"/>
</dbReference>
<dbReference type="GO" id="GO:0005886">
    <property type="term" value="C:plasma membrane"/>
    <property type="evidence" value="ECO:0007669"/>
    <property type="project" value="UniProtKB-SubCell"/>
</dbReference>
<dbReference type="PANTHER" id="PTHR43823:SF3">
    <property type="entry name" value="MULTIDRUG EXPORT PROTEIN MEPA"/>
    <property type="match status" value="1"/>
</dbReference>
<dbReference type="CDD" id="cd13143">
    <property type="entry name" value="MATE_MepA_like"/>
    <property type="match status" value="1"/>
</dbReference>
<name>A0A4R3MLA8_9FIRM</name>
<keyword evidence="12" id="KW-1185">Reference proteome</keyword>
<evidence type="ECO:0000256" key="9">
    <source>
        <dbReference type="ARBA" id="ARBA00023251"/>
    </source>
</evidence>
<feature type="transmembrane region" description="Helical" evidence="10">
    <location>
        <begin position="422"/>
        <end position="443"/>
    </location>
</feature>
<evidence type="ECO:0000313" key="12">
    <source>
        <dbReference type="Proteomes" id="UP000294902"/>
    </source>
</evidence>
<evidence type="ECO:0000256" key="7">
    <source>
        <dbReference type="ARBA" id="ARBA00022989"/>
    </source>
</evidence>
<sequence>MTKGVNFRQKRSLGEEKISRLLFNLAFPSIFAMTVNALYNIVDTIFIGKWVGDLGIAGLAIAFPIQMLIMGFGQLIGIGAASAISRSLGAGDKERAEKVLGNSFTSLLFLSGIFAIIGLVFTDFILVLFGATETILPYAKDYVTIIFMGSVFFAFAVNLNNIVRAEGKAVIAMFSMVIGAVLNIALDPIFIYFLDMGIKGAALATIISQFVSFLFVMTYILSGKSALKLKLQHLKADFKIMKEIVSVGFSAFAKQSTNSFFAIIVNNTLRVFGGDVAITIFGIVNRIIMFLFLPMIGIVHGMQPIVGYNYGANKIKRVKQTINLTLIVATVFAVIGWINGMVFGGFIVRAFTEDPYLISEGARVFRIVILMLPLVGIQFVGATLFQSLGKAIPALILSMLRQFIVLAPLVIILPRIFGLELLGVWIAFPISDIIASGITIFLITRQLKLIYSQIDEEEGLKPNEEN</sequence>
<evidence type="ECO:0000313" key="11">
    <source>
        <dbReference type="EMBL" id="TCT15408.1"/>
    </source>
</evidence>
<comment type="similarity">
    <text evidence="2">Belongs to the multi antimicrobial extrusion (MATE) (TC 2.A.66.1) family. MepA subfamily.</text>
</comment>
<feature type="transmembrane region" description="Helical" evidence="10">
    <location>
        <begin position="200"/>
        <end position="222"/>
    </location>
</feature>
<evidence type="ECO:0000256" key="1">
    <source>
        <dbReference type="ARBA" id="ARBA00004651"/>
    </source>
</evidence>
<dbReference type="GO" id="GO:0046677">
    <property type="term" value="P:response to antibiotic"/>
    <property type="evidence" value="ECO:0007669"/>
    <property type="project" value="UniProtKB-KW"/>
</dbReference>
<evidence type="ECO:0000256" key="6">
    <source>
        <dbReference type="ARBA" id="ARBA00022692"/>
    </source>
</evidence>
<reference evidence="11 12" key="1">
    <citation type="submission" date="2019-03" db="EMBL/GenBank/DDBJ databases">
        <title>Genomic Encyclopedia of Type Strains, Phase IV (KMG-IV): sequencing the most valuable type-strain genomes for metagenomic binning, comparative biology and taxonomic classification.</title>
        <authorList>
            <person name="Goeker M."/>
        </authorList>
    </citation>
    <scope>NUCLEOTIDE SEQUENCE [LARGE SCALE GENOMIC DNA]</scope>
    <source>
        <strain evidence="11 12">DSM 24629</strain>
    </source>
</reference>
<dbReference type="InterPro" id="IPR002528">
    <property type="entry name" value="MATE_fam"/>
</dbReference>
<feature type="transmembrane region" description="Helical" evidence="10">
    <location>
        <begin position="21"/>
        <end position="42"/>
    </location>
</feature>
<feature type="transmembrane region" description="Helical" evidence="10">
    <location>
        <begin position="392"/>
        <end position="416"/>
    </location>
</feature>
<accession>A0A4R3MLA8</accession>
<gene>
    <name evidence="11" type="ORF">EDC18_103113</name>
</gene>
<dbReference type="EMBL" id="SMAL01000003">
    <property type="protein sequence ID" value="TCT15408.1"/>
    <property type="molecule type" value="Genomic_DNA"/>
</dbReference>
<evidence type="ECO:0000256" key="10">
    <source>
        <dbReference type="SAM" id="Phobius"/>
    </source>
</evidence>
<keyword evidence="8 10" id="KW-0472">Membrane</keyword>
<keyword evidence="4" id="KW-0813">Transport</keyword>
<feature type="transmembrane region" description="Helical" evidence="10">
    <location>
        <begin position="142"/>
        <end position="163"/>
    </location>
</feature>
<dbReference type="PIRSF" id="PIRSF006603">
    <property type="entry name" value="DinF"/>
    <property type="match status" value="1"/>
</dbReference>
<feature type="transmembrane region" description="Helical" evidence="10">
    <location>
        <begin position="364"/>
        <end position="385"/>
    </location>
</feature>
<feature type="transmembrane region" description="Helical" evidence="10">
    <location>
        <begin position="322"/>
        <end position="352"/>
    </location>
</feature>
<dbReference type="Pfam" id="PF01554">
    <property type="entry name" value="MatE"/>
    <property type="match status" value="2"/>
</dbReference>
<evidence type="ECO:0000256" key="4">
    <source>
        <dbReference type="ARBA" id="ARBA00022448"/>
    </source>
</evidence>
<dbReference type="GO" id="GO:0015297">
    <property type="term" value="F:antiporter activity"/>
    <property type="evidence" value="ECO:0007669"/>
    <property type="project" value="InterPro"/>
</dbReference>
<keyword evidence="9" id="KW-0046">Antibiotic resistance</keyword>
<dbReference type="RefSeq" id="WP_132251074.1">
    <property type="nucleotide sequence ID" value="NZ_SMAL01000003.1"/>
</dbReference>
<keyword evidence="6 10" id="KW-0812">Transmembrane</keyword>
<feature type="transmembrane region" description="Helical" evidence="10">
    <location>
        <begin position="276"/>
        <end position="301"/>
    </location>
</feature>
<dbReference type="GO" id="GO:0042910">
    <property type="term" value="F:xenobiotic transmembrane transporter activity"/>
    <property type="evidence" value="ECO:0007669"/>
    <property type="project" value="InterPro"/>
</dbReference>
<dbReference type="Proteomes" id="UP000294902">
    <property type="component" value="Unassembled WGS sequence"/>
</dbReference>